<keyword evidence="4" id="KW-0597">Phosphoprotein</keyword>
<dbReference type="InterPro" id="IPR032821">
    <property type="entry name" value="PKS_assoc"/>
</dbReference>
<proteinExistence type="predicted"/>
<keyword evidence="6" id="KW-0663">Pyridoxal phosphate</keyword>
<feature type="transmembrane region" description="Helical" evidence="7">
    <location>
        <begin position="12"/>
        <end position="32"/>
    </location>
</feature>
<protein>
    <submittedName>
        <fullName evidence="10">Aminotransferase class III-fold pyridoxal phosphate-dependent enzyme</fullName>
    </submittedName>
</protein>
<dbReference type="RefSeq" id="WP_376850147.1">
    <property type="nucleotide sequence ID" value="NZ_JBHSMF010000006.1"/>
</dbReference>
<dbReference type="Gene3D" id="3.40.366.10">
    <property type="entry name" value="Malonyl-Coenzyme A Acyl Carrier Protein, domain 2"/>
    <property type="match status" value="1"/>
</dbReference>
<comment type="caution">
    <text evidence="10">The sequence shown here is derived from an EMBL/GenBank/DDBJ whole genome shotgun (WGS) entry which is preliminary data.</text>
</comment>
<evidence type="ECO:0000256" key="6">
    <source>
        <dbReference type="ARBA" id="ARBA00022898"/>
    </source>
</evidence>
<dbReference type="InterPro" id="IPR036736">
    <property type="entry name" value="ACP-like_sf"/>
</dbReference>
<comment type="cofactor">
    <cofactor evidence="2">
        <name>pantetheine 4'-phosphate</name>
        <dbReference type="ChEBI" id="CHEBI:47942"/>
    </cofactor>
</comment>
<dbReference type="InterPro" id="IPR049704">
    <property type="entry name" value="Aminotrans_3_PPA_site"/>
</dbReference>
<dbReference type="PROSITE" id="PS00455">
    <property type="entry name" value="AMP_BINDING"/>
    <property type="match status" value="1"/>
</dbReference>
<dbReference type="Gene3D" id="3.30.300.30">
    <property type="match status" value="1"/>
</dbReference>
<dbReference type="InterPro" id="IPR020806">
    <property type="entry name" value="PKS_PP-bd"/>
</dbReference>
<dbReference type="InterPro" id="IPR045851">
    <property type="entry name" value="AMP-bd_C_sf"/>
</dbReference>
<dbReference type="PANTHER" id="PTHR43775">
    <property type="entry name" value="FATTY ACID SYNTHASE"/>
    <property type="match status" value="1"/>
</dbReference>
<dbReference type="SUPFAM" id="SSF56801">
    <property type="entry name" value="Acetyl-CoA synthetase-like"/>
    <property type="match status" value="1"/>
</dbReference>
<dbReference type="Gene3D" id="3.30.70.3290">
    <property type="match status" value="1"/>
</dbReference>
<dbReference type="SUPFAM" id="SSF53383">
    <property type="entry name" value="PLP-dependent transferases"/>
    <property type="match status" value="1"/>
</dbReference>
<dbReference type="InterPro" id="IPR006162">
    <property type="entry name" value="Ppantetheine_attach_site"/>
</dbReference>
<dbReference type="PROSITE" id="PS00600">
    <property type="entry name" value="AA_TRANSFER_CLASS_3"/>
    <property type="match status" value="1"/>
</dbReference>
<dbReference type="SUPFAM" id="SSF52151">
    <property type="entry name" value="FabD/lysophospholipase-like"/>
    <property type="match status" value="1"/>
</dbReference>
<dbReference type="InterPro" id="IPR015421">
    <property type="entry name" value="PyrdxlP-dep_Trfase_major"/>
</dbReference>
<dbReference type="InterPro" id="IPR001242">
    <property type="entry name" value="Condensation_dom"/>
</dbReference>
<dbReference type="Pfam" id="PF02801">
    <property type="entry name" value="Ketoacyl-synt_C"/>
    <property type="match status" value="1"/>
</dbReference>
<evidence type="ECO:0000256" key="5">
    <source>
        <dbReference type="ARBA" id="ARBA00022679"/>
    </source>
</evidence>
<dbReference type="InterPro" id="IPR005814">
    <property type="entry name" value="Aminotrans_3"/>
</dbReference>
<evidence type="ECO:0000256" key="3">
    <source>
        <dbReference type="ARBA" id="ARBA00022450"/>
    </source>
</evidence>
<dbReference type="SUPFAM" id="SSF52777">
    <property type="entry name" value="CoA-dependent acyltransferases"/>
    <property type="match status" value="4"/>
</dbReference>
<dbReference type="Pfam" id="PF00202">
    <property type="entry name" value="Aminotran_3"/>
    <property type="match status" value="1"/>
</dbReference>
<dbReference type="PROSITE" id="PS00606">
    <property type="entry name" value="KS3_1"/>
    <property type="match status" value="1"/>
</dbReference>
<dbReference type="Pfam" id="PF00550">
    <property type="entry name" value="PP-binding"/>
    <property type="match status" value="2"/>
</dbReference>
<dbReference type="SUPFAM" id="SSF53901">
    <property type="entry name" value="Thiolase-like"/>
    <property type="match status" value="1"/>
</dbReference>
<dbReference type="Gene3D" id="3.40.640.10">
    <property type="entry name" value="Type I PLP-dependent aspartate aminotransferase-like (Major domain)"/>
    <property type="match status" value="1"/>
</dbReference>
<keyword evidence="3" id="KW-0596">Phosphopantetheine</keyword>
<feature type="domain" description="Carrier" evidence="8">
    <location>
        <begin position="899"/>
        <end position="974"/>
    </location>
</feature>
<dbReference type="Pfam" id="PF16197">
    <property type="entry name" value="KAsynt_C_assoc"/>
    <property type="match status" value="1"/>
</dbReference>
<dbReference type="CDD" id="cd00610">
    <property type="entry name" value="OAT_like"/>
    <property type="match status" value="1"/>
</dbReference>
<dbReference type="InterPro" id="IPR020841">
    <property type="entry name" value="PKS_Beta-ketoAc_synthase_dom"/>
</dbReference>
<dbReference type="Pfam" id="PF13193">
    <property type="entry name" value="AMP-binding_C"/>
    <property type="match status" value="1"/>
</dbReference>
<dbReference type="SMART" id="SM00827">
    <property type="entry name" value="PKS_AT"/>
    <property type="match status" value="1"/>
</dbReference>
<dbReference type="InterPro" id="IPR001227">
    <property type="entry name" value="Ac_transferase_dom_sf"/>
</dbReference>
<dbReference type="Gene3D" id="3.40.47.10">
    <property type="match status" value="1"/>
</dbReference>
<evidence type="ECO:0000313" key="11">
    <source>
        <dbReference type="Proteomes" id="UP001596037"/>
    </source>
</evidence>
<comment type="cofactor">
    <cofactor evidence="1">
        <name>pyridoxal 5'-phosphate</name>
        <dbReference type="ChEBI" id="CHEBI:597326"/>
    </cofactor>
</comment>
<organism evidence="10 11">
    <name type="scientific">Caenimonas terrae</name>
    <dbReference type="NCBI Taxonomy" id="696074"/>
    <lineage>
        <taxon>Bacteria</taxon>
        <taxon>Pseudomonadati</taxon>
        <taxon>Pseudomonadota</taxon>
        <taxon>Betaproteobacteria</taxon>
        <taxon>Burkholderiales</taxon>
        <taxon>Comamonadaceae</taxon>
        <taxon>Caenimonas</taxon>
    </lineage>
</organism>
<dbReference type="SUPFAM" id="SSF47336">
    <property type="entry name" value="ACP-like"/>
    <property type="match status" value="2"/>
</dbReference>
<dbReference type="InterPro" id="IPR015422">
    <property type="entry name" value="PyrdxlP-dep_Trfase_small"/>
</dbReference>
<dbReference type="InterPro" id="IPR042099">
    <property type="entry name" value="ANL_N_sf"/>
</dbReference>
<dbReference type="Pfam" id="PF00109">
    <property type="entry name" value="ketoacyl-synt"/>
    <property type="match status" value="1"/>
</dbReference>
<feature type="domain" description="Carrier" evidence="8">
    <location>
        <begin position="2403"/>
        <end position="2477"/>
    </location>
</feature>
<dbReference type="InterPro" id="IPR014043">
    <property type="entry name" value="Acyl_transferase_dom"/>
</dbReference>
<dbReference type="Gene3D" id="3.30.559.30">
    <property type="entry name" value="Nonribosomal peptide synthetase, condensation domain"/>
    <property type="match status" value="2"/>
</dbReference>
<dbReference type="Gene3D" id="3.90.1150.10">
    <property type="entry name" value="Aspartate Aminotransferase, domain 1"/>
    <property type="match status" value="1"/>
</dbReference>
<evidence type="ECO:0000256" key="2">
    <source>
        <dbReference type="ARBA" id="ARBA00001957"/>
    </source>
</evidence>
<dbReference type="PANTHER" id="PTHR43775:SF37">
    <property type="entry name" value="SI:DKEY-61P9.11"/>
    <property type="match status" value="1"/>
</dbReference>
<dbReference type="InterPro" id="IPR014030">
    <property type="entry name" value="Ketoacyl_synth_N"/>
</dbReference>
<dbReference type="InterPro" id="IPR018201">
    <property type="entry name" value="Ketoacyl_synth_AS"/>
</dbReference>
<dbReference type="Gene3D" id="3.30.559.10">
    <property type="entry name" value="Chloramphenicol acetyltransferase-like domain"/>
    <property type="match status" value="2"/>
</dbReference>
<dbReference type="InterPro" id="IPR015424">
    <property type="entry name" value="PyrdxlP-dep_Trfase"/>
</dbReference>
<dbReference type="PROSITE" id="PS52004">
    <property type="entry name" value="KS3_2"/>
    <property type="match status" value="1"/>
</dbReference>
<dbReference type="InterPro" id="IPR050091">
    <property type="entry name" value="PKS_NRPS_Biosynth_Enz"/>
</dbReference>
<dbReference type="GO" id="GO:0008483">
    <property type="term" value="F:transaminase activity"/>
    <property type="evidence" value="ECO:0007669"/>
    <property type="project" value="UniProtKB-KW"/>
</dbReference>
<dbReference type="PROSITE" id="PS00012">
    <property type="entry name" value="PHOSPHOPANTETHEINE"/>
    <property type="match status" value="1"/>
</dbReference>
<dbReference type="SUPFAM" id="SSF55048">
    <property type="entry name" value="Probable ACP-binding domain of malonyl-CoA ACP transacylase"/>
    <property type="match status" value="1"/>
</dbReference>
<keyword evidence="10" id="KW-0032">Aminotransferase</keyword>
<dbReference type="Pfam" id="PF00501">
    <property type="entry name" value="AMP-binding"/>
    <property type="match status" value="1"/>
</dbReference>
<evidence type="ECO:0000256" key="7">
    <source>
        <dbReference type="SAM" id="Phobius"/>
    </source>
</evidence>
<dbReference type="InterPro" id="IPR023213">
    <property type="entry name" value="CAT-like_dom_sf"/>
</dbReference>
<name>A0ABW0NGN6_9BURK</name>
<dbReference type="InterPro" id="IPR000873">
    <property type="entry name" value="AMP-dep_synth/lig_dom"/>
</dbReference>
<dbReference type="CDD" id="cd00833">
    <property type="entry name" value="PKS"/>
    <property type="match status" value="1"/>
</dbReference>
<reference evidence="11" key="1">
    <citation type="journal article" date="2019" name="Int. J. Syst. Evol. Microbiol.">
        <title>The Global Catalogue of Microorganisms (GCM) 10K type strain sequencing project: providing services to taxonomists for standard genome sequencing and annotation.</title>
        <authorList>
            <consortium name="The Broad Institute Genomics Platform"/>
            <consortium name="The Broad Institute Genome Sequencing Center for Infectious Disease"/>
            <person name="Wu L."/>
            <person name="Ma J."/>
        </authorList>
    </citation>
    <scope>NUCLEOTIDE SEQUENCE [LARGE SCALE GENOMIC DNA]</scope>
    <source>
        <strain evidence="11">CCUG 57401</strain>
    </source>
</reference>
<evidence type="ECO:0000259" key="8">
    <source>
        <dbReference type="PROSITE" id="PS50075"/>
    </source>
</evidence>
<dbReference type="InterPro" id="IPR025110">
    <property type="entry name" value="AMP-bd_C"/>
</dbReference>
<dbReference type="Gene3D" id="3.40.50.12780">
    <property type="entry name" value="N-terminal domain of ligase-like"/>
    <property type="match status" value="1"/>
</dbReference>
<feature type="domain" description="Ketosynthase family 3 (KS3)" evidence="9">
    <location>
        <begin position="10"/>
        <end position="425"/>
    </location>
</feature>
<dbReference type="Pfam" id="PF00698">
    <property type="entry name" value="Acyl_transf_1"/>
    <property type="match status" value="1"/>
</dbReference>
<dbReference type="InterPro" id="IPR009081">
    <property type="entry name" value="PP-bd_ACP"/>
</dbReference>
<evidence type="ECO:0000313" key="10">
    <source>
        <dbReference type="EMBL" id="MFC5498084.1"/>
    </source>
</evidence>
<dbReference type="SMART" id="SM00825">
    <property type="entry name" value="PKS_KS"/>
    <property type="match status" value="1"/>
</dbReference>
<sequence>MDRPPPQARSGPVAVVGIGCAFPGAVGAGAFWSRLLQGACAVAPVPRERWDASLLPPSAARFAGFIDDADCFDAGFFGISPREAAALDPRQRLALQVAWWALEDAAIAPDSLRGAALGVFVGATNGEYAGAFAGPETLEPHLGIGLSNAVIANRISHVLGAHGPSMAIDTACSASLVAVHQACRSLQAGDCTVALAGGVGLMLSPVNVVALGRAGMLAPDGRCKSFDAAADGYGRGEGCGLVVLKRLADALADGDRIHALIRGSATNHDGLSNGITAPNGLSQEALIRAALADADAAPGAIGYVEAHGTGTLLGDPTEARALGHAIGQQPGRTAPLLIGSVKTNIGHLEAAAGVAGLIKLVLCVRHGRIAPSLHYTQGNPHIDFEGLGLAVAATATAWPDGPGPRLGAVSSFGFGGANAHVVVEQAPAAIAAEVPPSDRPDVLLLSAATDSALREMAGACSAALQEPGAARWHALAALSQTGRAHLRHRLAVVARSTAEGRDKLAAFAAGGSHADAVAAIAGRRAPKIALLCPGQGAQRPGMARELLAANEPFRAAIAEADEALGWSLGAILRDSSADIDRTSITQPALLATGVGLARALAAHGVQPAALAGHSLGEYTAAVIAGGVGYADALRLVAARGRLMEGVGGDGAMAAVLAGEQEVLPYLGERLSIAAVNGPQAVTISGDRQALQQACTALEAAGLRVRPLRVATAFHSALLDPMLEEFRELAARVRWQPLRVPVVSNLSGGLLPAGHVYDAAYWVRHTRAPVRFGEGLRALEGLGVDTALELGALPVLSALAQGGAAKFRTATALEAGSGDGIALLRTLGGLHAAGARIGWGSSRLAAAAGDSLPRYPFAKDRYPLHVGARAFGDGQPAGAAGSAAPAPVSALEQPAAPDAASVRQRVVAIVARLLSVAPERVDTAAPFLELGADSLILIQAVGRIEAQFGVRIAVRSFFEELSTIDAVCAWLMRAQAVPAAQAATPAAAAPAVAVTPPRPAAPVPAPAGLNDTQRAHLAQLAADYTKRTTSSRAYAQRFRPVLADSRGSAGFRFSIKEMLYPIVGQRGAGSRVWDVDGNEYIDISMGFGVQLFGHEPPFLREAMAQSLARGIRIGPQSDAAGEVAELICELTGVERVAFCNSGTEAVMTALRLARTATGRHRVAVFRGSYHGHFDGVLGETQGDPWTVSPRVAGIAPGMVAELALFEYGSAESLEQLRPRMSEFAAVLVEPVQSRNPALQPAAFLHALRALTRAAGTVLVFDEVLTGFRIGAGGAQAHFGVHADLVTYGKVVGGGLPIGVVAGRRELLAGIDGGLWQYGDGSFPAAQTTFFAGTFNKHPLAMASARAVLHEIRRNGAPAYDALNGRTARMAQRLDRVFEDAGAPIRTSRFGSLFRFVFHDNLDPFFYHLLHRGLYVWEGRNLFLSTAHTEDDVARIVERVADSVAALRAGGFLAAAAATARAVPAPPVELPLSLAQRQLATLAALSREGSAAYTIAVAIDLEGAVEPGRLQRAFEALVQRHDALRAAIDLEAGVQRIAAQAAFTLHRQRAGDGDTPDALLDALLAAELAQPIGLDAPPALRATLVERTPDRHVLLVAAHHALVDGQSLQVLLEELAALYGGETLAAAPAYRVLAERMARAGSAPQDEAHRAFWQRTLAGAPAGIELPFARMRPPLRRFAGARVAAELPPAPLRRLEQAAAARGLSSSMALLAAFAATLRRCGAPADMVLGVPFAGRDPAFERAVGYCAHLLPVRLDLPALASTGEVMQQVRQRFLDAMEHAAYPMARTIADLGIARDPARPPLVNVSFNVDRVPVLPPLAGVRLAPRALPLVHSRFEIGCNLLDWQDGARIEIDYDSDLFAHADMEALAAALVAMIGRFGGDPQQPFDERGDARQRWLLPAAANQGPHLLQRFTEAAWEAPAAGAVEVDGQPVLDRQALDRWSDRVAEAVTAAARGAGPVALLLGRNAAMPAAMLGCWKAGRAYLPLDPQLPPARLALLLELAAPCCLLAGQAPPEATVPVLPLPAMPAPGPSAQRSFPAPDADATAYLLFTSGSTGTPKLVAVPHRAVRHYLDGIVAGLGLQRGLRYAVVTTFAADLGLTAVLPALFHGGCLCIAGASLARDAEAFAATMRRSPVDLLKIVPSHLEGLLAAADPAAVLPRTHLVLGGEAARPALLAALARTAHACRVFNHFGPTEATVGVLLGEWDGGAGPVRFQQPIGAARIALLDAQGRPCAIGEAGEVAIAGPSLAAGYVGTNAAGEEAFAMLDLGQGPERAYRSGDLAVLREDGSIELLGRRDDQIKIRGHRIEPAEIVAAITREPAIRTAAVVQRPTGNGRPALVAYVVPADGAIDTQGLLRRLRDELPEPMVPAAVVVLAAFPVTANGKLDVAALPAPAQEPPPGAAPDGSAQQALLLRLWRELLGHADIGAQSDFFQQGGDSIQAIQLIAKLHQAGWRAKTSDLYAAPTLQAFAARIRPAGGGEIAPAQGPCPLLPSQLRLHARLGEWPAHFNLSVSIEPAPWVTPELLAQALLALVQQHDALRLRFGMQDGQPAAWFGAPVAPRVLPIPADAGRAAALSRMQASLAPAQGALLAAGWAAAQGGKPAAVVLAVHHLVCDGISLRILLDDLRQALLELHEGRAPRLAPRTASVQQWAQLLPRLAHRDGTAAELPYWQLAGSMPPPSLPQRSGAGAQGADLVAQECSETISLGEALTSRLLQPAPGTAATAQDHVIAAVTLALGDWTGERLACVELEGHGRETSLAGSAAADVDLGRTVGWFSSRFPAWFDLEGVPLAHAAAMVAEQRRAIPAAGFGHGLLRHLGPDAARAALAALPPPEISLNYLGQVQLPPDDAFRVASWLPDGAERGAERAGALPRLHRIAIEAAVADGRLVAVWQFNPAIHARADIAALAQSFARHAAALAGAVEIPAGEASRNEPLELKT</sequence>
<dbReference type="PROSITE" id="PS51257">
    <property type="entry name" value="PROKAR_LIPOPROTEIN"/>
    <property type="match status" value="1"/>
</dbReference>
<dbReference type="InterPro" id="IPR016036">
    <property type="entry name" value="Malonyl_transacylase_ACP-bd"/>
</dbReference>
<dbReference type="InterPro" id="IPR016039">
    <property type="entry name" value="Thiolase-like"/>
</dbReference>
<evidence type="ECO:0000259" key="9">
    <source>
        <dbReference type="PROSITE" id="PS52004"/>
    </source>
</evidence>
<keyword evidence="5" id="KW-0808">Transferase</keyword>
<dbReference type="Gene3D" id="1.10.1200.10">
    <property type="entry name" value="ACP-like"/>
    <property type="match status" value="2"/>
</dbReference>
<dbReference type="InterPro" id="IPR014031">
    <property type="entry name" value="Ketoacyl_synth_C"/>
</dbReference>
<dbReference type="PROSITE" id="PS50075">
    <property type="entry name" value="CARRIER"/>
    <property type="match status" value="2"/>
</dbReference>
<evidence type="ECO:0000256" key="1">
    <source>
        <dbReference type="ARBA" id="ARBA00001933"/>
    </source>
</evidence>
<dbReference type="InterPro" id="IPR020845">
    <property type="entry name" value="AMP-binding_CS"/>
</dbReference>
<dbReference type="InterPro" id="IPR016035">
    <property type="entry name" value="Acyl_Trfase/lysoPLipase"/>
</dbReference>
<dbReference type="EMBL" id="JBHSMF010000006">
    <property type="protein sequence ID" value="MFC5498084.1"/>
    <property type="molecule type" value="Genomic_DNA"/>
</dbReference>
<accession>A0ABW0NGN6</accession>
<gene>
    <name evidence="10" type="ORF">ACFPOE_11110</name>
</gene>
<keyword evidence="7" id="KW-0812">Transmembrane</keyword>
<keyword evidence="7" id="KW-1133">Transmembrane helix</keyword>
<keyword evidence="7" id="KW-0472">Membrane</keyword>
<dbReference type="SMART" id="SM00823">
    <property type="entry name" value="PKS_PP"/>
    <property type="match status" value="2"/>
</dbReference>
<dbReference type="Proteomes" id="UP001596037">
    <property type="component" value="Unassembled WGS sequence"/>
</dbReference>
<evidence type="ECO:0000256" key="4">
    <source>
        <dbReference type="ARBA" id="ARBA00022553"/>
    </source>
</evidence>
<dbReference type="Pfam" id="PF00668">
    <property type="entry name" value="Condensation"/>
    <property type="match status" value="2"/>
</dbReference>
<keyword evidence="11" id="KW-1185">Reference proteome</keyword>